<evidence type="ECO:0000256" key="14">
    <source>
        <dbReference type="ARBA" id="ARBA00049744"/>
    </source>
</evidence>
<evidence type="ECO:0000256" key="5">
    <source>
        <dbReference type="ARBA" id="ARBA00022827"/>
    </source>
</evidence>
<keyword evidence="10" id="KW-0413">Isomerase</keyword>
<keyword evidence="5" id="KW-0274">FAD</keyword>
<accession>A0A9X3XF38</accession>
<name>A0A9X3XF38_9BACT</name>
<evidence type="ECO:0000256" key="15">
    <source>
        <dbReference type="ARBA" id="ARBA00049778"/>
    </source>
</evidence>
<dbReference type="PANTHER" id="PTHR47470:SF1">
    <property type="entry name" value="FAD-DEPENDENT OXIDOREDUCTASE 2 FAD BINDING DOMAIN-CONTAINING PROTEIN"/>
    <property type="match status" value="1"/>
</dbReference>
<evidence type="ECO:0000256" key="6">
    <source>
        <dbReference type="ARBA" id="ARBA00023002"/>
    </source>
</evidence>
<evidence type="ECO:0000256" key="16">
    <source>
        <dbReference type="SAM" id="MobiDB-lite"/>
    </source>
</evidence>
<keyword evidence="19" id="KW-1185">Reference proteome</keyword>
<feature type="region of interest" description="Disordered" evidence="16">
    <location>
        <begin position="572"/>
        <end position="591"/>
    </location>
</feature>
<dbReference type="InterPro" id="IPR007867">
    <property type="entry name" value="GMC_OxRtase_C"/>
</dbReference>
<dbReference type="AlphaFoldDB" id="A0A9X3XF38"/>
<evidence type="ECO:0000256" key="3">
    <source>
        <dbReference type="ARBA" id="ARBA00022548"/>
    </source>
</evidence>
<evidence type="ECO:0000256" key="12">
    <source>
        <dbReference type="ARBA" id="ARBA00049645"/>
    </source>
</evidence>
<dbReference type="InterPro" id="IPR052542">
    <property type="entry name" value="Cholesterol_Oxidase"/>
</dbReference>
<evidence type="ECO:0000256" key="4">
    <source>
        <dbReference type="ARBA" id="ARBA00022630"/>
    </source>
</evidence>
<evidence type="ECO:0000256" key="9">
    <source>
        <dbReference type="ARBA" id="ARBA00023221"/>
    </source>
</evidence>
<dbReference type="Gene3D" id="3.50.50.60">
    <property type="entry name" value="FAD/NAD(P)-binding domain"/>
    <property type="match status" value="3"/>
</dbReference>
<evidence type="ECO:0000313" key="19">
    <source>
        <dbReference type="Proteomes" id="UP001151081"/>
    </source>
</evidence>
<sequence length="591" mass="65292">MNSQREHFDVIIVGSGFGGSVMAYRLAEAGLRVCVLERGKAYPPGSFPRSPHAMRHNFWDPSEGLHGLFNLWSFRGLGGVVASGLGGGSLIYANVLLRKDEKTFIHENLKDGGYEDWPVTRADLDPHYDAVEKMLDAHRYPFEHEPYRHTQKTIAMKLAAERMGRARDWQLPPLAVTFANPGKHLPMLPVPGEPIEEPYPNLHGLTRTTCRLCGECDIGCNFGSKNTLDYTYLSAAKRHGADIRVRREVKAFWHEDGEYIVECVDYTGVHEDERPEVPPSGMPRETLSADRLVLAAGTFGTTYLLLRNRHAFPGLSKQLGTRFCSNGDLLGFLRKCTDSSVRKRAPRFLDGGHGPVITSALHIHDDDATEGGDGHDYYIEDAGYPEFVNWLYEGSNQLALIRRFTRLGHRLVKGWLRLNADSDVSEEIAEVLGDCIGSATSMPLLAMGRDTPNGQMTLTKNGMLDIAWTMRDSSRYFADVRETMAEMAHVLEGRLMQNPLSYLSRVITVHPLGGCPMGRDESVGVVNAEGEAFGQPGLYVADGSVMPGPTGANPSLTIAAMADRFADRLLERSRRVSPTRDSPSPPELGAP</sequence>
<dbReference type="InterPro" id="IPR036188">
    <property type="entry name" value="FAD/NAD-bd_sf"/>
</dbReference>
<evidence type="ECO:0000256" key="10">
    <source>
        <dbReference type="ARBA" id="ARBA00023235"/>
    </source>
</evidence>
<evidence type="ECO:0000256" key="2">
    <source>
        <dbReference type="ARBA" id="ARBA00010790"/>
    </source>
</evidence>
<dbReference type="GO" id="GO:0004769">
    <property type="term" value="F:steroid Delta-isomerase activity"/>
    <property type="evidence" value="ECO:0007669"/>
    <property type="project" value="UniProtKB-EC"/>
</dbReference>
<evidence type="ECO:0000256" key="1">
    <source>
        <dbReference type="ARBA" id="ARBA00001974"/>
    </source>
</evidence>
<organism evidence="18 19">
    <name type="scientific">Polyangium jinanense</name>
    <dbReference type="NCBI Taxonomy" id="2829994"/>
    <lineage>
        <taxon>Bacteria</taxon>
        <taxon>Pseudomonadati</taxon>
        <taxon>Myxococcota</taxon>
        <taxon>Polyangia</taxon>
        <taxon>Polyangiales</taxon>
        <taxon>Polyangiaceae</taxon>
        <taxon>Polyangium</taxon>
    </lineage>
</organism>
<comment type="similarity">
    <text evidence="2">Belongs to the GMC oxidoreductase family.</text>
</comment>
<comment type="pathway">
    <text evidence="12">Steroid metabolism; cholesterol degradation.</text>
</comment>
<dbReference type="EC" id="1.1.3.6" evidence="13"/>
<keyword evidence="3" id="KW-0153">Cholesterol metabolism</keyword>
<comment type="cofactor">
    <cofactor evidence="1">
        <name>FAD</name>
        <dbReference type="ChEBI" id="CHEBI:57692"/>
    </cofactor>
</comment>
<evidence type="ECO:0000256" key="11">
    <source>
        <dbReference type="ARBA" id="ARBA00038856"/>
    </source>
</evidence>
<dbReference type="Pfam" id="PF05199">
    <property type="entry name" value="GMC_oxred_C"/>
    <property type="match status" value="1"/>
</dbReference>
<dbReference type="GO" id="GO:0016995">
    <property type="term" value="F:cholesterol oxidase activity"/>
    <property type="evidence" value="ECO:0007669"/>
    <property type="project" value="UniProtKB-EC"/>
</dbReference>
<keyword evidence="4" id="KW-0285">Flavoprotein</keyword>
<dbReference type="EMBL" id="JAGTJJ010000045">
    <property type="protein sequence ID" value="MDC3986951.1"/>
    <property type="molecule type" value="Genomic_DNA"/>
</dbReference>
<keyword evidence="7" id="KW-0443">Lipid metabolism</keyword>
<evidence type="ECO:0000256" key="13">
    <source>
        <dbReference type="ARBA" id="ARBA00049723"/>
    </source>
</evidence>
<dbReference type="Proteomes" id="UP001151081">
    <property type="component" value="Unassembled WGS sequence"/>
</dbReference>
<evidence type="ECO:0000256" key="7">
    <source>
        <dbReference type="ARBA" id="ARBA00023098"/>
    </source>
</evidence>
<keyword evidence="9" id="KW-0753">Steroid metabolism</keyword>
<comment type="caution">
    <text evidence="18">The sequence shown here is derived from an EMBL/GenBank/DDBJ whole genome shotgun (WGS) entry which is preliminary data.</text>
</comment>
<dbReference type="Pfam" id="PF13450">
    <property type="entry name" value="NAD_binding_8"/>
    <property type="match status" value="1"/>
</dbReference>
<reference evidence="18 19" key="1">
    <citation type="submission" date="2021-04" db="EMBL/GenBank/DDBJ databases">
        <title>Genome analysis of Polyangium sp.</title>
        <authorList>
            <person name="Li Y."/>
            <person name="Wang J."/>
        </authorList>
    </citation>
    <scope>NUCLEOTIDE SEQUENCE [LARGE SCALE GENOMIC DNA]</scope>
    <source>
        <strain evidence="18 19">SDU14</strain>
    </source>
</reference>
<dbReference type="PANTHER" id="PTHR47470">
    <property type="entry name" value="CHOLESTEROL OXIDASE"/>
    <property type="match status" value="1"/>
</dbReference>
<evidence type="ECO:0000259" key="17">
    <source>
        <dbReference type="Pfam" id="PF05199"/>
    </source>
</evidence>
<dbReference type="EC" id="5.3.3.1" evidence="11"/>
<evidence type="ECO:0000313" key="18">
    <source>
        <dbReference type="EMBL" id="MDC3986951.1"/>
    </source>
</evidence>
<gene>
    <name evidence="18" type="ORF">KEG57_41165</name>
</gene>
<evidence type="ECO:0000256" key="8">
    <source>
        <dbReference type="ARBA" id="ARBA00023166"/>
    </source>
</evidence>
<proteinExistence type="inferred from homology"/>
<dbReference type="RefSeq" id="WP_272426543.1">
    <property type="nucleotide sequence ID" value="NZ_JAGTJJ010000045.1"/>
</dbReference>
<keyword evidence="6" id="KW-0560">Oxidoreductase</keyword>
<keyword evidence="8" id="KW-1207">Sterol metabolism</keyword>
<protein>
    <recommendedName>
        <fullName evidence="14">Cholesterol oxidase</fullName>
        <ecNumber evidence="13">1.1.3.6</ecNumber>
        <ecNumber evidence="11">5.3.3.1</ecNumber>
    </recommendedName>
    <alternativeName>
        <fullName evidence="15">Cholesterol isomerase</fullName>
    </alternativeName>
</protein>
<dbReference type="SUPFAM" id="SSF51905">
    <property type="entry name" value="FAD/NAD(P)-binding domain"/>
    <property type="match status" value="1"/>
</dbReference>
<dbReference type="GO" id="GO:0008203">
    <property type="term" value="P:cholesterol metabolic process"/>
    <property type="evidence" value="ECO:0007669"/>
    <property type="project" value="UniProtKB-KW"/>
</dbReference>
<feature type="domain" description="Glucose-methanol-choline oxidoreductase C-terminal" evidence="17">
    <location>
        <begin position="468"/>
        <end position="562"/>
    </location>
</feature>